<dbReference type="STRING" id="35608.A0A2U1KMM4"/>
<feature type="domain" description="PPIase cyclophilin-type" evidence="5">
    <location>
        <begin position="23"/>
        <end position="86"/>
    </location>
</feature>
<dbReference type="AlphaFoldDB" id="A0A2U1KMM4"/>
<dbReference type="Gene3D" id="2.40.100.10">
    <property type="entry name" value="Cyclophilin-like"/>
    <property type="match status" value="2"/>
</dbReference>
<sequence length="178" mass="20664">MRLPLKELRSQLKVVICKKDNFGNIVVDLHSKRCPLTCKNFLNLCKIKYYNGCLFHTVEKDFIAQKGDLTGTACGVDSIFKTVFGEVAEGFDILAKINEAYVDYKHRPYKNICIKHTRILEDSFEDQPELAKLVPDASPEGKSNVEVNDEVRLEYDWVPMDEHWRVKLKRFCVKKKHI</sequence>
<dbReference type="EMBL" id="PKPP01016149">
    <property type="protein sequence ID" value="PWA37968.1"/>
    <property type="molecule type" value="Genomic_DNA"/>
</dbReference>
<dbReference type="InterPro" id="IPR035542">
    <property type="entry name" value="CRIP"/>
</dbReference>
<comment type="function">
    <text evidence="4">PPIases accelerate the folding of proteins. It catalyzes the cis-trans isomerization of proline imidic peptide bonds in oligopeptides.</text>
</comment>
<dbReference type="GO" id="GO:0003755">
    <property type="term" value="F:peptidyl-prolyl cis-trans isomerase activity"/>
    <property type="evidence" value="ECO:0007669"/>
    <property type="project" value="UniProtKB-UniRule"/>
</dbReference>
<dbReference type="SUPFAM" id="SSF50891">
    <property type="entry name" value="Cyclophilin-like"/>
    <property type="match status" value="1"/>
</dbReference>
<comment type="caution">
    <text evidence="6">The sequence shown here is derived from an EMBL/GenBank/DDBJ whole genome shotgun (WGS) entry which is preliminary data.</text>
</comment>
<organism evidence="6 7">
    <name type="scientific">Artemisia annua</name>
    <name type="common">Sweet wormwood</name>
    <dbReference type="NCBI Taxonomy" id="35608"/>
    <lineage>
        <taxon>Eukaryota</taxon>
        <taxon>Viridiplantae</taxon>
        <taxon>Streptophyta</taxon>
        <taxon>Embryophyta</taxon>
        <taxon>Tracheophyta</taxon>
        <taxon>Spermatophyta</taxon>
        <taxon>Magnoliopsida</taxon>
        <taxon>eudicotyledons</taxon>
        <taxon>Gunneridae</taxon>
        <taxon>Pentapetalae</taxon>
        <taxon>asterids</taxon>
        <taxon>campanulids</taxon>
        <taxon>Asterales</taxon>
        <taxon>Asteraceae</taxon>
        <taxon>Asteroideae</taxon>
        <taxon>Anthemideae</taxon>
        <taxon>Artemisiinae</taxon>
        <taxon>Artemisia</taxon>
    </lineage>
</organism>
<evidence type="ECO:0000313" key="6">
    <source>
        <dbReference type="EMBL" id="PWA37968.1"/>
    </source>
</evidence>
<dbReference type="PANTHER" id="PTHR45843">
    <property type="entry name" value="PEPTIDYL-PROLYL CIS-TRANS ISOMERASE-LIKE 4"/>
    <property type="match status" value="1"/>
</dbReference>
<evidence type="ECO:0000256" key="2">
    <source>
        <dbReference type="ARBA" id="ARBA00022884"/>
    </source>
</evidence>
<gene>
    <name evidence="6" type="ORF">CTI12_AA571990</name>
</gene>
<dbReference type="EC" id="5.2.1.8" evidence="4"/>
<keyword evidence="4 6" id="KW-0413">Isomerase</keyword>
<comment type="catalytic activity">
    <reaction evidence="4">
        <text>[protein]-peptidylproline (omega=180) = [protein]-peptidylproline (omega=0)</text>
        <dbReference type="Rhea" id="RHEA:16237"/>
        <dbReference type="Rhea" id="RHEA-COMP:10747"/>
        <dbReference type="Rhea" id="RHEA-COMP:10748"/>
        <dbReference type="ChEBI" id="CHEBI:83833"/>
        <dbReference type="ChEBI" id="CHEBI:83834"/>
        <dbReference type="EC" id="5.2.1.8"/>
    </reaction>
</comment>
<dbReference type="Pfam" id="PF00160">
    <property type="entry name" value="Pro_isomerase"/>
    <property type="match status" value="2"/>
</dbReference>
<dbReference type="GO" id="GO:0003723">
    <property type="term" value="F:RNA binding"/>
    <property type="evidence" value="ECO:0007669"/>
    <property type="project" value="UniProtKB-KW"/>
</dbReference>
<evidence type="ECO:0000313" key="7">
    <source>
        <dbReference type="Proteomes" id="UP000245207"/>
    </source>
</evidence>
<dbReference type="Proteomes" id="UP000245207">
    <property type="component" value="Unassembled WGS sequence"/>
</dbReference>
<dbReference type="GO" id="GO:0005634">
    <property type="term" value="C:nucleus"/>
    <property type="evidence" value="ECO:0007669"/>
    <property type="project" value="UniProtKB-SubCell"/>
</dbReference>
<dbReference type="InterPro" id="IPR029000">
    <property type="entry name" value="Cyclophilin-like_dom_sf"/>
</dbReference>
<evidence type="ECO:0000259" key="5">
    <source>
        <dbReference type="PROSITE" id="PS50072"/>
    </source>
</evidence>
<keyword evidence="3" id="KW-0539">Nucleus</keyword>
<name>A0A2U1KMM4_ARTAN</name>
<comment type="similarity">
    <text evidence="4">Belongs to the cyclophilin-type PPIase family.</text>
</comment>
<evidence type="ECO:0000256" key="4">
    <source>
        <dbReference type="RuleBase" id="RU363019"/>
    </source>
</evidence>
<evidence type="ECO:0000256" key="3">
    <source>
        <dbReference type="ARBA" id="ARBA00023242"/>
    </source>
</evidence>
<comment type="subcellular location">
    <subcellularLocation>
        <location evidence="1">Nucleus</location>
    </subcellularLocation>
</comment>
<evidence type="ECO:0000256" key="1">
    <source>
        <dbReference type="ARBA" id="ARBA00004123"/>
    </source>
</evidence>
<dbReference type="InterPro" id="IPR002130">
    <property type="entry name" value="Cyclophilin-type_PPIase_dom"/>
</dbReference>
<dbReference type="PANTHER" id="PTHR45843:SF1">
    <property type="entry name" value="PEPTIDYL-PROLYL CIS-TRANS ISOMERASE-LIKE 4"/>
    <property type="match status" value="1"/>
</dbReference>
<reference evidence="6 7" key="1">
    <citation type="journal article" date="2018" name="Mol. Plant">
        <title>The genome of Artemisia annua provides insight into the evolution of Asteraceae family and artemisinin biosynthesis.</title>
        <authorList>
            <person name="Shen Q."/>
            <person name="Zhang L."/>
            <person name="Liao Z."/>
            <person name="Wang S."/>
            <person name="Yan T."/>
            <person name="Shi P."/>
            <person name="Liu M."/>
            <person name="Fu X."/>
            <person name="Pan Q."/>
            <person name="Wang Y."/>
            <person name="Lv Z."/>
            <person name="Lu X."/>
            <person name="Zhang F."/>
            <person name="Jiang W."/>
            <person name="Ma Y."/>
            <person name="Chen M."/>
            <person name="Hao X."/>
            <person name="Li L."/>
            <person name="Tang Y."/>
            <person name="Lv G."/>
            <person name="Zhou Y."/>
            <person name="Sun X."/>
            <person name="Brodelius P.E."/>
            <person name="Rose J.K.C."/>
            <person name="Tang K."/>
        </authorList>
    </citation>
    <scope>NUCLEOTIDE SEQUENCE [LARGE SCALE GENOMIC DNA]</scope>
    <source>
        <strain evidence="7">cv. Huhao1</strain>
        <tissue evidence="6">Leaf</tissue>
    </source>
</reference>
<accession>A0A2U1KMM4</accession>
<protein>
    <recommendedName>
        <fullName evidence="4">Peptidyl-prolyl cis-trans isomerase</fullName>
        <shortName evidence="4">PPIase</shortName>
        <ecNumber evidence="4">5.2.1.8</ecNumber>
    </recommendedName>
</protein>
<keyword evidence="7" id="KW-1185">Reference proteome</keyword>
<dbReference type="PRINTS" id="PR00153">
    <property type="entry name" value="CSAPPISMRASE"/>
</dbReference>
<dbReference type="PROSITE" id="PS50072">
    <property type="entry name" value="CSA_PPIASE_2"/>
    <property type="match status" value="1"/>
</dbReference>
<keyword evidence="2" id="KW-0694">RNA-binding</keyword>
<keyword evidence="4" id="KW-0697">Rotamase</keyword>
<dbReference type="OrthoDB" id="2083at2759"/>
<proteinExistence type="inferred from homology"/>